<accession>A0ABV3Y188</accession>
<reference evidence="2 3" key="1">
    <citation type="submission" date="2024-07" db="EMBL/GenBank/DDBJ databases">
        <title>Draft Genome Sequence of Ferrimicrobium acidiphilum Strain YE2023, Isolated from a Pulp of Bioleach Reactor.</title>
        <authorList>
            <person name="Elkina Y.A."/>
            <person name="Bulaeva A.G."/>
            <person name="Beletsky A.V."/>
            <person name="Mardanov A.V."/>
        </authorList>
    </citation>
    <scope>NUCLEOTIDE SEQUENCE [LARGE SCALE GENOMIC DNA]</scope>
    <source>
        <strain evidence="2 3">YE2023</strain>
    </source>
</reference>
<evidence type="ECO:0000313" key="3">
    <source>
        <dbReference type="Proteomes" id="UP001560267"/>
    </source>
</evidence>
<dbReference type="SUPFAM" id="SSF158997">
    <property type="entry name" value="Trm112p-like"/>
    <property type="match status" value="1"/>
</dbReference>
<gene>
    <name evidence="2" type="ORF">AB6A68_05700</name>
</gene>
<evidence type="ECO:0000256" key="1">
    <source>
        <dbReference type="SAM" id="MobiDB-lite"/>
    </source>
</evidence>
<protein>
    <submittedName>
        <fullName evidence="2">Trm112 family protein</fullName>
    </submittedName>
</protein>
<feature type="region of interest" description="Disordered" evidence="1">
    <location>
        <begin position="67"/>
        <end position="94"/>
    </location>
</feature>
<dbReference type="Pfam" id="PF03966">
    <property type="entry name" value="Trm112p"/>
    <property type="match status" value="1"/>
</dbReference>
<dbReference type="EMBL" id="JBFSHR010000014">
    <property type="protein sequence ID" value="MEX6429332.1"/>
    <property type="molecule type" value="Genomic_DNA"/>
</dbReference>
<dbReference type="Gene3D" id="2.20.25.10">
    <property type="match status" value="1"/>
</dbReference>
<sequence length="94" mass="10466">MTLSAELVAILACPMDHEALLYFESEHVLYNPRLRRKYRIENDIPILLIEEAEVVDEAEHQRLMALHPGGGTAVPKGSIGEVLDDGGARDVEEQ</sequence>
<dbReference type="Proteomes" id="UP001560267">
    <property type="component" value="Unassembled WGS sequence"/>
</dbReference>
<proteinExistence type="predicted"/>
<keyword evidence="3" id="KW-1185">Reference proteome</keyword>
<dbReference type="RefSeq" id="WP_298404689.1">
    <property type="nucleotide sequence ID" value="NZ_JBFSHR010000014.1"/>
</dbReference>
<dbReference type="InterPro" id="IPR005651">
    <property type="entry name" value="Trm112-like"/>
</dbReference>
<comment type="caution">
    <text evidence="2">The sequence shown here is derived from an EMBL/GenBank/DDBJ whole genome shotgun (WGS) entry which is preliminary data.</text>
</comment>
<organism evidence="2 3">
    <name type="scientific">Ferrimicrobium acidiphilum</name>
    <dbReference type="NCBI Taxonomy" id="121039"/>
    <lineage>
        <taxon>Bacteria</taxon>
        <taxon>Bacillati</taxon>
        <taxon>Actinomycetota</taxon>
        <taxon>Acidimicrobiia</taxon>
        <taxon>Acidimicrobiales</taxon>
        <taxon>Acidimicrobiaceae</taxon>
        <taxon>Ferrimicrobium</taxon>
    </lineage>
</organism>
<name>A0ABV3Y188_9ACTN</name>
<evidence type="ECO:0000313" key="2">
    <source>
        <dbReference type="EMBL" id="MEX6429332.1"/>
    </source>
</evidence>